<comment type="caution">
    <text evidence="2">The sequence shown here is derived from an EMBL/GenBank/DDBJ whole genome shotgun (WGS) entry which is preliminary data.</text>
</comment>
<keyword evidence="1" id="KW-0812">Transmembrane</keyword>
<dbReference type="AlphaFoldDB" id="A0AAV2TCL2"/>
<keyword evidence="1" id="KW-0472">Membrane</keyword>
<proteinExistence type="predicted"/>
<feature type="transmembrane region" description="Helical" evidence="1">
    <location>
        <begin position="55"/>
        <end position="75"/>
    </location>
</feature>
<feature type="transmembrane region" description="Helical" evidence="1">
    <location>
        <begin position="16"/>
        <end position="35"/>
    </location>
</feature>
<evidence type="ECO:0000256" key="1">
    <source>
        <dbReference type="SAM" id="Phobius"/>
    </source>
</evidence>
<dbReference type="Proteomes" id="UP001497525">
    <property type="component" value="Unassembled WGS sequence"/>
</dbReference>
<organism evidence="2 3">
    <name type="scientific">Calicophoron daubneyi</name>
    <name type="common">Rumen fluke</name>
    <name type="synonym">Paramphistomum daubneyi</name>
    <dbReference type="NCBI Taxonomy" id="300641"/>
    <lineage>
        <taxon>Eukaryota</taxon>
        <taxon>Metazoa</taxon>
        <taxon>Spiralia</taxon>
        <taxon>Lophotrochozoa</taxon>
        <taxon>Platyhelminthes</taxon>
        <taxon>Trematoda</taxon>
        <taxon>Digenea</taxon>
        <taxon>Plagiorchiida</taxon>
        <taxon>Pronocephalata</taxon>
        <taxon>Paramphistomoidea</taxon>
        <taxon>Paramphistomidae</taxon>
        <taxon>Calicophoron</taxon>
    </lineage>
</organism>
<protein>
    <submittedName>
        <fullName evidence="2">Uncharacterized protein</fullName>
    </submittedName>
</protein>
<evidence type="ECO:0000313" key="2">
    <source>
        <dbReference type="EMBL" id="CAL5134130.1"/>
    </source>
</evidence>
<sequence>MTSIADYMKSPSSRPYYVLIGSLSIAIYMIITGLAADSKIFNSYASSTDKGMGGLQIVALSLLAVALAFTAAAVCCPKLRKTFHVVVFSTLAAASSVWIPCMGRIRYHIVGLPFTSSSRGDVRHLPHTHQEP</sequence>
<dbReference type="EMBL" id="CAXLJL010000179">
    <property type="protein sequence ID" value="CAL5134130.1"/>
    <property type="molecule type" value="Genomic_DNA"/>
</dbReference>
<accession>A0AAV2TCL2</accession>
<reference evidence="2" key="1">
    <citation type="submission" date="2024-06" db="EMBL/GenBank/DDBJ databases">
        <authorList>
            <person name="Liu X."/>
            <person name="Lenzi L."/>
            <person name="Haldenby T S."/>
            <person name="Uol C."/>
        </authorList>
    </citation>
    <scope>NUCLEOTIDE SEQUENCE</scope>
</reference>
<evidence type="ECO:0000313" key="3">
    <source>
        <dbReference type="Proteomes" id="UP001497525"/>
    </source>
</evidence>
<gene>
    <name evidence="2" type="ORF">CDAUBV1_LOCUS7355</name>
</gene>
<name>A0AAV2TCL2_CALDB</name>
<keyword evidence="1" id="KW-1133">Transmembrane helix</keyword>
<feature type="transmembrane region" description="Helical" evidence="1">
    <location>
        <begin position="82"/>
        <end position="99"/>
    </location>
</feature>